<feature type="transmembrane region" description="Helical" evidence="2">
    <location>
        <begin position="7"/>
        <end position="27"/>
    </location>
</feature>
<dbReference type="AlphaFoldDB" id="A0A1I0FMQ0"/>
<evidence type="ECO:0000256" key="2">
    <source>
        <dbReference type="SAM" id="Phobius"/>
    </source>
</evidence>
<feature type="transmembrane region" description="Helical" evidence="2">
    <location>
        <begin position="59"/>
        <end position="81"/>
    </location>
</feature>
<organism evidence="3 4">
    <name type="scientific">Oceanobacillus limi</name>
    <dbReference type="NCBI Taxonomy" id="930131"/>
    <lineage>
        <taxon>Bacteria</taxon>
        <taxon>Bacillati</taxon>
        <taxon>Bacillota</taxon>
        <taxon>Bacilli</taxon>
        <taxon>Bacillales</taxon>
        <taxon>Bacillaceae</taxon>
        <taxon>Oceanobacillus</taxon>
    </lineage>
</organism>
<dbReference type="EMBL" id="FOHE01000016">
    <property type="protein sequence ID" value="SET58838.1"/>
    <property type="molecule type" value="Genomic_DNA"/>
</dbReference>
<feature type="transmembrane region" description="Helical" evidence="2">
    <location>
        <begin position="87"/>
        <end position="109"/>
    </location>
</feature>
<keyword evidence="2" id="KW-1133">Transmembrane helix</keyword>
<feature type="transmembrane region" description="Helical" evidence="2">
    <location>
        <begin position="33"/>
        <end position="52"/>
    </location>
</feature>
<sequence>MFHTKTIGIKLIVSIIVVYSIFGIFGNASLSDLLWVSILLTAISYFIGDRLILPRYGNVVATIADFPLAFLTLWLLGSFLVTFETPIISTSLMAAFFLTCAEPLIHAYLQNQTEGGKREQPIATDRLQTEFAEETDAQDINKKSKRNDRNDFNGYY</sequence>
<reference evidence="3 4" key="1">
    <citation type="submission" date="2016-10" db="EMBL/GenBank/DDBJ databases">
        <authorList>
            <person name="de Groot N.N."/>
        </authorList>
    </citation>
    <scope>NUCLEOTIDE SEQUENCE [LARGE SCALE GENOMIC DNA]</scope>
    <source>
        <strain evidence="3 4">IBRC-M 10780</strain>
    </source>
</reference>
<keyword evidence="2" id="KW-0812">Transmembrane</keyword>
<dbReference type="Proteomes" id="UP000198618">
    <property type="component" value="Unassembled WGS sequence"/>
</dbReference>
<evidence type="ECO:0008006" key="5">
    <source>
        <dbReference type="Google" id="ProtNLM"/>
    </source>
</evidence>
<proteinExistence type="predicted"/>
<protein>
    <recommendedName>
        <fullName evidence="5">DUF2512 family protein</fullName>
    </recommendedName>
</protein>
<evidence type="ECO:0000313" key="4">
    <source>
        <dbReference type="Proteomes" id="UP000198618"/>
    </source>
</evidence>
<dbReference type="STRING" id="930131.SAMN05216389_1169"/>
<feature type="compositionally biased region" description="Basic and acidic residues" evidence="1">
    <location>
        <begin position="139"/>
        <end position="156"/>
    </location>
</feature>
<dbReference type="Pfam" id="PF10710">
    <property type="entry name" value="DUF2512"/>
    <property type="match status" value="1"/>
</dbReference>
<keyword evidence="2" id="KW-0472">Membrane</keyword>
<dbReference type="OrthoDB" id="2111682at2"/>
<dbReference type="InterPro" id="IPR019649">
    <property type="entry name" value="DUF2512"/>
</dbReference>
<feature type="region of interest" description="Disordered" evidence="1">
    <location>
        <begin position="133"/>
        <end position="156"/>
    </location>
</feature>
<evidence type="ECO:0000313" key="3">
    <source>
        <dbReference type="EMBL" id="SET58838.1"/>
    </source>
</evidence>
<evidence type="ECO:0000256" key="1">
    <source>
        <dbReference type="SAM" id="MobiDB-lite"/>
    </source>
</evidence>
<gene>
    <name evidence="3" type="ORF">SAMN05216389_1169</name>
</gene>
<keyword evidence="4" id="KW-1185">Reference proteome</keyword>
<accession>A0A1I0FMQ0</accession>
<dbReference type="RefSeq" id="WP_090871331.1">
    <property type="nucleotide sequence ID" value="NZ_FOHE01000016.1"/>
</dbReference>
<name>A0A1I0FMQ0_9BACI</name>